<dbReference type="GO" id="GO:0006352">
    <property type="term" value="P:DNA-templated transcription initiation"/>
    <property type="evidence" value="ECO:0007669"/>
    <property type="project" value="InterPro"/>
</dbReference>
<dbReference type="GO" id="GO:0003677">
    <property type="term" value="F:DNA binding"/>
    <property type="evidence" value="ECO:0007669"/>
    <property type="project" value="InterPro"/>
</dbReference>
<dbReference type="GO" id="GO:0016987">
    <property type="term" value="F:sigma factor activity"/>
    <property type="evidence" value="ECO:0007669"/>
    <property type="project" value="UniProtKB-KW"/>
</dbReference>
<protein>
    <submittedName>
        <fullName evidence="7">RNA polymerase sigma factor</fullName>
    </submittedName>
</protein>
<dbReference type="InterPro" id="IPR013325">
    <property type="entry name" value="RNA_pol_sigma_r2"/>
</dbReference>
<dbReference type="AlphaFoldDB" id="A0A642HTI3"/>
<dbReference type="InterPro" id="IPR039425">
    <property type="entry name" value="RNA_pol_sigma-70-like"/>
</dbReference>
<evidence type="ECO:0000256" key="4">
    <source>
        <dbReference type="ARBA" id="ARBA00023163"/>
    </source>
</evidence>
<evidence type="ECO:0000256" key="3">
    <source>
        <dbReference type="ARBA" id="ARBA00023082"/>
    </source>
</evidence>
<dbReference type="Proteomes" id="UP000460666">
    <property type="component" value="Unassembled WGS sequence"/>
</dbReference>
<dbReference type="PANTHER" id="PTHR43133:SF25">
    <property type="entry name" value="RNA POLYMERASE SIGMA FACTOR RFAY-RELATED"/>
    <property type="match status" value="1"/>
</dbReference>
<dbReference type="InterPro" id="IPR036388">
    <property type="entry name" value="WH-like_DNA-bd_sf"/>
</dbReference>
<evidence type="ECO:0000256" key="2">
    <source>
        <dbReference type="ARBA" id="ARBA00023015"/>
    </source>
</evidence>
<name>A0A642HTI3_BACFG</name>
<dbReference type="SUPFAM" id="SSF88946">
    <property type="entry name" value="Sigma2 domain of RNA polymerase sigma factors"/>
    <property type="match status" value="1"/>
</dbReference>
<keyword evidence="3" id="KW-0731">Sigma factor</keyword>
<dbReference type="SUPFAM" id="SSF88659">
    <property type="entry name" value="Sigma3 and sigma4 domains of RNA polymerase sigma factors"/>
    <property type="match status" value="1"/>
</dbReference>
<comment type="caution">
    <text evidence="7">The sequence shown here is derived from an EMBL/GenBank/DDBJ whole genome shotgun (WGS) entry which is preliminary data.</text>
</comment>
<evidence type="ECO:0000259" key="6">
    <source>
        <dbReference type="Pfam" id="PF08281"/>
    </source>
</evidence>
<proteinExistence type="inferred from homology"/>
<evidence type="ECO:0000259" key="5">
    <source>
        <dbReference type="Pfam" id="PF04542"/>
    </source>
</evidence>
<dbReference type="EMBL" id="VWCJ01000001">
    <property type="protein sequence ID" value="KAA5001849.1"/>
    <property type="molecule type" value="Genomic_DNA"/>
</dbReference>
<dbReference type="Pfam" id="PF08281">
    <property type="entry name" value="Sigma70_r4_2"/>
    <property type="match status" value="1"/>
</dbReference>
<dbReference type="InterPro" id="IPR007627">
    <property type="entry name" value="RNA_pol_sigma70_r2"/>
</dbReference>
<keyword evidence="4" id="KW-0804">Transcription</keyword>
<keyword evidence="2" id="KW-0805">Transcription regulation</keyword>
<accession>A0A642HTI3</accession>
<dbReference type="Gene3D" id="1.10.10.10">
    <property type="entry name" value="Winged helix-like DNA-binding domain superfamily/Winged helix DNA-binding domain"/>
    <property type="match status" value="1"/>
</dbReference>
<gene>
    <name evidence="7" type="ORF">F2Z89_00645</name>
</gene>
<feature type="domain" description="RNA polymerase sigma-70 region 2" evidence="5">
    <location>
        <begin position="10"/>
        <end position="71"/>
    </location>
</feature>
<dbReference type="PANTHER" id="PTHR43133">
    <property type="entry name" value="RNA POLYMERASE ECF-TYPE SIGMA FACTO"/>
    <property type="match status" value="1"/>
</dbReference>
<dbReference type="InterPro" id="IPR013249">
    <property type="entry name" value="RNA_pol_sigma70_r4_t2"/>
</dbReference>
<dbReference type="NCBIfam" id="TIGR02937">
    <property type="entry name" value="sigma70-ECF"/>
    <property type="match status" value="1"/>
</dbReference>
<sequence length="157" mass="18798">MDFEKELSDLYPWILRMARRYYYSIQDAEDLASDTVYKMLVNRDKFDRNRNMKPWCLIVMQNTYITQYHRKSLIPFVNYPDVIERYSSFDVLSHSILQDMLSIIQRCARKSCCIESVTYYAEGYSYDEISDILNIPVGTVRSRISFGRKILFRAFNM</sequence>
<dbReference type="Pfam" id="PF04542">
    <property type="entry name" value="Sigma70_r2"/>
    <property type="match status" value="1"/>
</dbReference>
<comment type="similarity">
    <text evidence="1">Belongs to the sigma-70 factor family. ECF subfamily.</text>
</comment>
<reference evidence="7 8" key="1">
    <citation type="journal article" date="2019" name="Nat. Med.">
        <title>A library of human gut bacterial isolates paired with longitudinal multiomics data enables mechanistic microbiome research.</title>
        <authorList>
            <person name="Poyet M."/>
            <person name="Groussin M."/>
            <person name="Gibbons S.M."/>
            <person name="Avila-Pacheco J."/>
            <person name="Jiang X."/>
            <person name="Kearney S.M."/>
            <person name="Perrotta A.R."/>
            <person name="Berdy B."/>
            <person name="Zhao S."/>
            <person name="Lieberman T.D."/>
            <person name="Swanson P.K."/>
            <person name="Smith M."/>
            <person name="Roesemann S."/>
            <person name="Alexander J.E."/>
            <person name="Rich S.A."/>
            <person name="Livny J."/>
            <person name="Vlamakis H."/>
            <person name="Clish C."/>
            <person name="Bullock K."/>
            <person name="Deik A."/>
            <person name="Scott J."/>
            <person name="Pierce K.A."/>
            <person name="Xavier R.J."/>
            <person name="Alm E.J."/>
        </authorList>
    </citation>
    <scope>NUCLEOTIDE SEQUENCE [LARGE SCALE GENOMIC DNA]</scope>
    <source>
        <strain evidence="7 8">BIOML-A46</strain>
    </source>
</reference>
<evidence type="ECO:0000313" key="8">
    <source>
        <dbReference type="Proteomes" id="UP000460666"/>
    </source>
</evidence>
<dbReference type="RefSeq" id="WP_022012060.1">
    <property type="nucleotide sequence ID" value="NZ_CP043610.1"/>
</dbReference>
<dbReference type="Gene3D" id="1.10.1740.10">
    <property type="match status" value="1"/>
</dbReference>
<organism evidence="7 8">
    <name type="scientific">Bacteroides fragilis</name>
    <dbReference type="NCBI Taxonomy" id="817"/>
    <lineage>
        <taxon>Bacteria</taxon>
        <taxon>Pseudomonadati</taxon>
        <taxon>Bacteroidota</taxon>
        <taxon>Bacteroidia</taxon>
        <taxon>Bacteroidales</taxon>
        <taxon>Bacteroidaceae</taxon>
        <taxon>Bacteroides</taxon>
    </lineage>
</organism>
<evidence type="ECO:0000313" key="7">
    <source>
        <dbReference type="EMBL" id="KAA5001849.1"/>
    </source>
</evidence>
<dbReference type="InterPro" id="IPR014284">
    <property type="entry name" value="RNA_pol_sigma-70_dom"/>
</dbReference>
<evidence type="ECO:0000256" key="1">
    <source>
        <dbReference type="ARBA" id="ARBA00010641"/>
    </source>
</evidence>
<dbReference type="InterPro" id="IPR013324">
    <property type="entry name" value="RNA_pol_sigma_r3/r4-like"/>
</dbReference>
<feature type="domain" description="RNA polymerase sigma factor 70 region 4 type 2" evidence="6">
    <location>
        <begin position="119"/>
        <end position="150"/>
    </location>
</feature>